<comment type="similarity">
    <text evidence="2">Belongs to the TonB family.</text>
</comment>
<keyword evidence="3" id="KW-0813">Transport</keyword>
<dbReference type="SUPFAM" id="SSF74653">
    <property type="entry name" value="TolA/TonB C-terminal domain"/>
    <property type="match status" value="1"/>
</dbReference>
<evidence type="ECO:0000259" key="11">
    <source>
        <dbReference type="Pfam" id="PF03544"/>
    </source>
</evidence>
<dbReference type="EMBL" id="AP012547">
    <property type="protein sequence ID" value="BAO31182.1"/>
    <property type="molecule type" value="Genomic_DNA"/>
</dbReference>
<dbReference type="PANTHER" id="PTHR33446">
    <property type="entry name" value="PROTEIN TONB-RELATED"/>
    <property type="match status" value="1"/>
</dbReference>
<evidence type="ECO:0000256" key="8">
    <source>
        <dbReference type="ARBA" id="ARBA00022989"/>
    </source>
</evidence>
<evidence type="ECO:0000256" key="7">
    <source>
        <dbReference type="ARBA" id="ARBA00022927"/>
    </source>
</evidence>
<keyword evidence="6" id="KW-0812">Transmembrane</keyword>
<protein>
    <submittedName>
        <fullName evidence="12">TonB family protein</fullName>
    </submittedName>
</protein>
<feature type="region of interest" description="Disordered" evidence="10">
    <location>
        <begin position="79"/>
        <end position="119"/>
    </location>
</feature>
<keyword evidence="5" id="KW-0997">Cell inner membrane</keyword>
<keyword evidence="8" id="KW-1133">Transmembrane helix</keyword>
<keyword evidence="13" id="KW-1185">Reference proteome</keyword>
<evidence type="ECO:0000313" key="12">
    <source>
        <dbReference type="EMBL" id="BAO31182.1"/>
    </source>
</evidence>
<reference evidence="12 13" key="1">
    <citation type="journal article" date="2014" name="Syst. Appl. Microbiol.">
        <title>Complete genomes of freshwater sulfur oxidizers Sulfuricella denitrificans skB26 and Sulfuritalea hydrogenivorans sk43H: genetic insights into the sulfur oxidation pathway of betaproteobacteria.</title>
        <authorList>
            <person name="Watanabe T."/>
            <person name="Kojima H."/>
            <person name="Fukui M."/>
        </authorList>
    </citation>
    <scope>NUCLEOTIDE SEQUENCE [LARGE SCALE GENOMIC DNA]</scope>
    <source>
        <strain evidence="12">DSM22779</strain>
    </source>
</reference>
<evidence type="ECO:0000256" key="2">
    <source>
        <dbReference type="ARBA" id="ARBA00006555"/>
    </source>
</evidence>
<evidence type="ECO:0000256" key="1">
    <source>
        <dbReference type="ARBA" id="ARBA00004383"/>
    </source>
</evidence>
<proteinExistence type="inferred from homology"/>
<accession>W0SJB5</accession>
<comment type="subcellular location">
    <subcellularLocation>
        <location evidence="1">Cell inner membrane</location>
        <topology evidence="1">Single-pass membrane protein</topology>
        <orientation evidence="1">Periplasmic side</orientation>
    </subcellularLocation>
</comment>
<dbReference type="GO" id="GO:0098797">
    <property type="term" value="C:plasma membrane protein complex"/>
    <property type="evidence" value="ECO:0007669"/>
    <property type="project" value="TreeGrafter"/>
</dbReference>
<dbReference type="NCBIfam" id="TIGR01352">
    <property type="entry name" value="tonB_Cterm"/>
    <property type="match status" value="1"/>
</dbReference>
<evidence type="ECO:0000256" key="6">
    <source>
        <dbReference type="ARBA" id="ARBA00022692"/>
    </source>
</evidence>
<keyword evidence="7" id="KW-0653">Protein transport</keyword>
<feature type="compositionally biased region" description="Polar residues" evidence="10">
    <location>
        <begin position="153"/>
        <end position="164"/>
    </location>
</feature>
<dbReference type="STRING" id="1223802.SUTH_03412"/>
<evidence type="ECO:0000256" key="4">
    <source>
        <dbReference type="ARBA" id="ARBA00022475"/>
    </source>
</evidence>
<evidence type="ECO:0000256" key="10">
    <source>
        <dbReference type="SAM" id="MobiDB-lite"/>
    </source>
</evidence>
<name>W0SJB5_9PROT</name>
<organism evidence="12 13">
    <name type="scientific">Sulfuritalea hydrogenivorans sk43H</name>
    <dbReference type="NCBI Taxonomy" id="1223802"/>
    <lineage>
        <taxon>Bacteria</taxon>
        <taxon>Pseudomonadati</taxon>
        <taxon>Pseudomonadota</taxon>
        <taxon>Betaproteobacteria</taxon>
        <taxon>Nitrosomonadales</taxon>
        <taxon>Sterolibacteriaceae</taxon>
        <taxon>Sulfuritalea</taxon>
    </lineage>
</organism>
<evidence type="ECO:0000313" key="13">
    <source>
        <dbReference type="Proteomes" id="UP000031637"/>
    </source>
</evidence>
<dbReference type="GO" id="GO:0055085">
    <property type="term" value="P:transmembrane transport"/>
    <property type="evidence" value="ECO:0007669"/>
    <property type="project" value="InterPro"/>
</dbReference>
<dbReference type="PANTHER" id="PTHR33446:SF11">
    <property type="entry name" value="TONB3"/>
    <property type="match status" value="1"/>
</dbReference>
<dbReference type="Pfam" id="PF03544">
    <property type="entry name" value="TonB_C"/>
    <property type="match status" value="1"/>
</dbReference>
<dbReference type="GO" id="GO:0031992">
    <property type="term" value="F:energy transducer activity"/>
    <property type="evidence" value="ECO:0007669"/>
    <property type="project" value="TreeGrafter"/>
</dbReference>
<dbReference type="InterPro" id="IPR037682">
    <property type="entry name" value="TonB_C"/>
</dbReference>
<dbReference type="AlphaFoldDB" id="W0SJB5"/>
<dbReference type="InterPro" id="IPR006260">
    <property type="entry name" value="TonB/TolA_C"/>
</dbReference>
<gene>
    <name evidence="12" type="ORF">SUTH_03412</name>
</gene>
<dbReference type="HOGENOM" id="CLU_052089_0_0_4"/>
<dbReference type="KEGG" id="shd:SUTH_03412"/>
<dbReference type="GO" id="GO:0015031">
    <property type="term" value="P:protein transport"/>
    <property type="evidence" value="ECO:0007669"/>
    <property type="project" value="UniProtKB-KW"/>
</dbReference>
<evidence type="ECO:0000256" key="5">
    <source>
        <dbReference type="ARBA" id="ARBA00022519"/>
    </source>
</evidence>
<dbReference type="InterPro" id="IPR051045">
    <property type="entry name" value="TonB-dependent_transducer"/>
</dbReference>
<evidence type="ECO:0000256" key="9">
    <source>
        <dbReference type="ARBA" id="ARBA00023136"/>
    </source>
</evidence>
<dbReference type="Gene3D" id="3.30.1150.10">
    <property type="match status" value="1"/>
</dbReference>
<evidence type="ECO:0000256" key="3">
    <source>
        <dbReference type="ARBA" id="ARBA00022448"/>
    </source>
</evidence>
<dbReference type="Proteomes" id="UP000031637">
    <property type="component" value="Chromosome"/>
</dbReference>
<feature type="region of interest" description="Disordered" evidence="10">
    <location>
        <begin position="133"/>
        <end position="168"/>
    </location>
</feature>
<keyword evidence="4" id="KW-1003">Cell membrane</keyword>
<keyword evidence="9" id="KW-0472">Membrane</keyword>
<feature type="domain" description="TonB C-terminal" evidence="11">
    <location>
        <begin position="227"/>
        <end position="289"/>
    </location>
</feature>
<sequence>MPSPSNPPSPSRFSRPALPALPMPAFLAAMDAPQRHLTLALGVSLALHAVLLTVHFTPPDFIDKARERALDVILVNSKSKNRPDKAQAKAQANLDGGGNTEEDRRAKTPLPPSPNTREGRELLEAQRRVAELEAQQQQQMTRLKSERAVAANKAQNSQTATTEPVRSGADLASSALAIARIEGQISRQLDEYNQRPRKKFIGARVEEFRFAQYVEDWRQKIERIGNLNYPDAAKGRLYGSLVLTVVIKANGDLDRVEVSRSSGKVLLDDAARRIVQMAAPYAAFPEAIRRDTDVLEITRTWTFTNTDRLRSD</sequence>